<proteinExistence type="predicted"/>
<feature type="region of interest" description="Disordered" evidence="1">
    <location>
        <begin position="1"/>
        <end position="33"/>
    </location>
</feature>
<protein>
    <submittedName>
        <fullName evidence="2">Uncharacterized protein</fullName>
    </submittedName>
</protein>
<evidence type="ECO:0000313" key="3">
    <source>
        <dbReference type="Proteomes" id="UP000683291"/>
    </source>
</evidence>
<keyword evidence="3" id="KW-1185">Reference proteome</keyword>
<accession>A0A975JB25</accession>
<name>A0A975JB25_9RHOB</name>
<evidence type="ECO:0000313" key="2">
    <source>
        <dbReference type="EMBL" id="QUJ75178.1"/>
    </source>
</evidence>
<evidence type="ECO:0000256" key="1">
    <source>
        <dbReference type="SAM" id="MobiDB-lite"/>
    </source>
</evidence>
<feature type="compositionally biased region" description="Basic and acidic residues" evidence="1">
    <location>
        <begin position="1"/>
        <end position="15"/>
    </location>
</feature>
<dbReference type="KEGG" id="sual:KDD17_09075"/>
<dbReference type="Proteomes" id="UP000683291">
    <property type="component" value="Chromosome 1"/>
</dbReference>
<sequence>MRDGKDQHQHGRQQIDGDGPGPGGYEIARIEDHRIGGGDRGIDHLCRLRQRAHICRRALQRGGALGEHFEHGGDGGRLIGARGLGRAVKFGQHNGGRKILRRPFHQ</sequence>
<reference evidence="2" key="1">
    <citation type="submission" date="2021-04" db="EMBL/GenBank/DDBJ databases">
        <title>Complete genome sequence for Sulfitobacter sp. strain JK7-1.</title>
        <authorList>
            <person name="Park S.-J."/>
        </authorList>
    </citation>
    <scope>NUCLEOTIDE SEQUENCE</scope>
    <source>
        <strain evidence="2">JK7-1</strain>
    </source>
</reference>
<dbReference type="AlphaFoldDB" id="A0A975JB25"/>
<gene>
    <name evidence="2" type="ORF">KDD17_09075</name>
</gene>
<organism evidence="2 3">
    <name type="scientific">Sulfitobacter albidus</name>
    <dbReference type="NCBI Taxonomy" id="2829501"/>
    <lineage>
        <taxon>Bacteria</taxon>
        <taxon>Pseudomonadati</taxon>
        <taxon>Pseudomonadota</taxon>
        <taxon>Alphaproteobacteria</taxon>
        <taxon>Rhodobacterales</taxon>
        <taxon>Roseobacteraceae</taxon>
        <taxon>Sulfitobacter</taxon>
    </lineage>
</organism>
<dbReference type="EMBL" id="CP073581">
    <property type="protein sequence ID" value="QUJ75178.1"/>
    <property type="molecule type" value="Genomic_DNA"/>
</dbReference>